<name>A0A9N8HLA2_9STRA</name>
<accession>A0A9N8HLA2</accession>
<feature type="compositionally biased region" description="Basic residues" evidence="1">
    <location>
        <begin position="157"/>
        <end position="170"/>
    </location>
</feature>
<proteinExistence type="predicted"/>
<evidence type="ECO:0000256" key="1">
    <source>
        <dbReference type="SAM" id="MobiDB-lite"/>
    </source>
</evidence>
<protein>
    <submittedName>
        <fullName evidence="2">Uncharacterized protein</fullName>
    </submittedName>
</protein>
<comment type="caution">
    <text evidence="2">The sequence shown here is derived from an EMBL/GenBank/DDBJ whole genome shotgun (WGS) entry which is preliminary data.</text>
</comment>
<gene>
    <name evidence="2" type="ORF">SEMRO_795_G203540.1</name>
</gene>
<keyword evidence="3" id="KW-1185">Reference proteome</keyword>
<reference evidence="2" key="1">
    <citation type="submission" date="2020-06" db="EMBL/GenBank/DDBJ databases">
        <authorList>
            <consortium name="Plant Systems Biology data submission"/>
        </authorList>
    </citation>
    <scope>NUCLEOTIDE SEQUENCE</scope>
    <source>
        <strain evidence="2">D6</strain>
    </source>
</reference>
<sequence length="170" mass="18939">MESPTTTSSSAARHDSPVIKKRQHQLRALLFNRLGLLDAPFTAEDEPSSKQTTMPEPEHGHCSQACSQQYLKGGEAKKRGGLIRFDSIVSVVTIPRYSNSMRNLLWGKKNKSSRFDDDYSEELDSTAGTQDDPVVPSPKTIPPKAKSTTNKSNPKMAGRHRLMRKKSFHS</sequence>
<dbReference type="AlphaFoldDB" id="A0A9N8HLA2"/>
<dbReference type="Proteomes" id="UP001153069">
    <property type="component" value="Unassembled WGS sequence"/>
</dbReference>
<evidence type="ECO:0000313" key="3">
    <source>
        <dbReference type="Proteomes" id="UP001153069"/>
    </source>
</evidence>
<feature type="region of interest" description="Disordered" evidence="1">
    <location>
        <begin position="111"/>
        <end position="170"/>
    </location>
</feature>
<organism evidence="2 3">
    <name type="scientific">Seminavis robusta</name>
    <dbReference type="NCBI Taxonomy" id="568900"/>
    <lineage>
        <taxon>Eukaryota</taxon>
        <taxon>Sar</taxon>
        <taxon>Stramenopiles</taxon>
        <taxon>Ochrophyta</taxon>
        <taxon>Bacillariophyta</taxon>
        <taxon>Bacillariophyceae</taxon>
        <taxon>Bacillariophycidae</taxon>
        <taxon>Naviculales</taxon>
        <taxon>Naviculaceae</taxon>
        <taxon>Seminavis</taxon>
    </lineage>
</organism>
<dbReference type="EMBL" id="CAICTM010000794">
    <property type="protein sequence ID" value="CAB9516610.1"/>
    <property type="molecule type" value="Genomic_DNA"/>
</dbReference>
<feature type="region of interest" description="Disordered" evidence="1">
    <location>
        <begin position="40"/>
        <end position="62"/>
    </location>
</feature>
<evidence type="ECO:0000313" key="2">
    <source>
        <dbReference type="EMBL" id="CAB9516610.1"/>
    </source>
</evidence>